<comment type="caution">
    <text evidence="2">The sequence shown here is derived from an EMBL/GenBank/DDBJ whole genome shotgun (WGS) entry which is preliminary data.</text>
</comment>
<reference evidence="3" key="1">
    <citation type="journal article" date="2006" name="Proc. Natl. Acad. Sci. U.S.A.">
        <title>Genome analysis of the smallest free-living eukaryote Ostreococcus tauri unveils many unique features.</title>
        <authorList>
            <person name="Derelle E."/>
            <person name="Ferraz C."/>
            <person name="Rombauts S."/>
            <person name="Rouze P."/>
            <person name="Worden A.Z."/>
            <person name="Robbens S."/>
            <person name="Partensky F."/>
            <person name="Degroeve S."/>
            <person name="Echeynie S."/>
            <person name="Cooke R."/>
            <person name="Saeys Y."/>
            <person name="Wuyts J."/>
            <person name="Jabbari K."/>
            <person name="Bowler C."/>
            <person name="Panaud O."/>
            <person name="Piegu B."/>
            <person name="Ball S.G."/>
            <person name="Ral J.-P."/>
            <person name="Bouget F.-Y."/>
            <person name="Piganeau G."/>
            <person name="De Baets B."/>
            <person name="Picard A."/>
            <person name="Delseny M."/>
            <person name="Demaille J."/>
            <person name="Van de Peer Y."/>
            <person name="Moreau H."/>
        </authorList>
    </citation>
    <scope>NUCLEOTIDE SEQUENCE [LARGE SCALE GENOMIC DNA]</scope>
    <source>
        <strain evidence="3">OTTH 0595 / CCAP 157/2 / RCC745</strain>
    </source>
</reference>
<dbReference type="RefSeq" id="XP_022839606.1">
    <property type="nucleotide sequence ID" value="XM_022983331.1"/>
</dbReference>
<dbReference type="InParanoid" id="A0A090M4A1"/>
<feature type="compositionally biased region" description="Basic residues" evidence="1">
    <location>
        <begin position="25"/>
        <end position="35"/>
    </location>
</feature>
<evidence type="ECO:0000313" key="3">
    <source>
        <dbReference type="Proteomes" id="UP000009170"/>
    </source>
</evidence>
<dbReference type="GeneID" id="34946117"/>
<reference evidence="2 3" key="2">
    <citation type="journal article" date="2014" name="BMC Genomics">
        <title>An improved genome of the model marine alga Ostreococcus tauri unfolds by assessing Illumina de novo assemblies.</title>
        <authorList>
            <person name="Blanc-Mathieu R."/>
            <person name="Verhelst B."/>
            <person name="Derelle E."/>
            <person name="Rombauts S."/>
            <person name="Bouget F.Y."/>
            <person name="Carre I."/>
            <person name="Chateau A."/>
            <person name="Eyre-Walker A."/>
            <person name="Grimsley N."/>
            <person name="Moreau H."/>
            <person name="Piegu B."/>
            <person name="Rivals E."/>
            <person name="Schackwitz W."/>
            <person name="Van de Peer Y."/>
            <person name="Piganeau G."/>
        </authorList>
    </citation>
    <scope>NUCLEOTIDE SEQUENCE [LARGE SCALE GENOMIC DNA]</scope>
    <source>
        <strain evidence="3">OTTH 0595 / CCAP 157/2 / RCC745</strain>
    </source>
</reference>
<evidence type="ECO:0000256" key="1">
    <source>
        <dbReference type="SAM" id="MobiDB-lite"/>
    </source>
</evidence>
<organism evidence="2 3">
    <name type="scientific">Ostreococcus tauri</name>
    <name type="common">Marine green alga</name>
    <dbReference type="NCBI Taxonomy" id="70448"/>
    <lineage>
        <taxon>Eukaryota</taxon>
        <taxon>Viridiplantae</taxon>
        <taxon>Chlorophyta</taxon>
        <taxon>Mamiellophyceae</taxon>
        <taxon>Mamiellales</taxon>
        <taxon>Bathycoccaceae</taxon>
        <taxon>Ostreococcus</taxon>
    </lineage>
</organism>
<gene>
    <name evidence="2" type="ORF">OT_ostta09g01820</name>
</gene>
<dbReference type="EMBL" id="CAID01000009">
    <property type="protein sequence ID" value="CEF99026.1"/>
    <property type="molecule type" value="Genomic_DNA"/>
</dbReference>
<proteinExistence type="predicted"/>
<sequence>MASTDASRVLTSNGARWTAKARERATKRREFRRSGRFFQSEESSTSSRARRVSSRAIGRSRDPFEEFAEMERAMEREFERATGWWMRDGRDGRGGGGSRRRTPGGSERVIVAPRDDWRREESGERRLPGGGTHTYYVSERVTTYGTPRADAARGARLGALGSIPSALALGIALGATYAYVAFAKEFVDGFDATTYRAERRNGLALRWPLLYASNEKFRSEFDRARSRARAARSTAAFVETKPSTPNDDAATTETSE</sequence>
<evidence type="ECO:0000313" key="2">
    <source>
        <dbReference type="EMBL" id="CEF99026.1"/>
    </source>
</evidence>
<feature type="region of interest" description="Disordered" evidence="1">
    <location>
        <begin position="86"/>
        <end position="132"/>
    </location>
</feature>
<dbReference type="AlphaFoldDB" id="A0A090M4A1"/>
<feature type="region of interest" description="Disordered" evidence="1">
    <location>
        <begin position="1"/>
        <end position="56"/>
    </location>
</feature>
<keyword evidence="3" id="KW-1185">Reference proteome</keyword>
<protein>
    <submittedName>
        <fullName evidence="2">Unnamed product</fullName>
    </submittedName>
</protein>
<feature type="compositionally biased region" description="Basic and acidic residues" evidence="1">
    <location>
        <begin position="113"/>
        <end position="127"/>
    </location>
</feature>
<accession>A0A090M4A1</accession>
<feature type="compositionally biased region" description="Polar residues" evidence="1">
    <location>
        <begin position="1"/>
        <end position="14"/>
    </location>
</feature>
<dbReference type="Proteomes" id="UP000009170">
    <property type="component" value="Unassembled WGS sequence"/>
</dbReference>
<feature type="compositionally biased region" description="Polar residues" evidence="1">
    <location>
        <begin position="241"/>
        <end position="256"/>
    </location>
</feature>
<feature type="region of interest" description="Disordered" evidence="1">
    <location>
        <begin position="232"/>
        <end position="256"/>
    </location>
</feature>
<dbReference type="KEGG" id="ota:OT_ostta09g01820"/>
<name>A0A090M4A1_OSTTA</name>